<dbReference type="Gene3D" id="3.30.450.180">
    <property type="match status" value="1"/>
</dbReference>
<dbReference type="Pfam" id="PF17765">
    <property type="entry name" value="MLTR_LBD"/>
    <property type="match status" value="1"/>
</dbReference>
<feature type="region of interest" description="Disordered" evidence="1">
    <location>
        <begin position="263"/>
        <end position="289"/>
    </location>
</feature>
<dbReference type="CDD" id="cd00093">
    <property type="entry name" value="HTH_XRE"/>
    <property type="match status" value="1"/>
</dbReference>
<dbReference type="InterPro" id="IPR001387">
    <property type="entry name" value="Cro/C1-type_HTH"/>
</dbReference>
<dbReference type="SMART" id="SM00530">
    <property type="entry name" value="HTH_XRE"/>
    <property type="match status" value="1"/>
</dbReference>
<keyword evidence="4" id="KW-1185">Reference proteome</keyword>
<dbReference type="Proteomes" id="UP001153404">
    <property type="component" value="Unassembled WGS sequence"/>
</dbReference>
<dbReference type="Pfam" id="PF13560">
    <property type="entry name" value="HTH_31"/>
    <property type="match status" value="1"/>
</dbReference>
<dbReference type="RefSeq" id="WP_277534536.1">
    <property type="nucleotide sequence ID" value="NZ_JAPDIA010000007.1"/>
</dbReference>
<gene>
    <name evidence="3" type="ORF">OMP40_21985</name>
</gene>
<comment type="caution">
    <text evidence="3">The sequence shown here is derived from an EMBL/GenBank/DDBJ whole genome shotgun (WGS) entry which is preliminary data.</text>
</comment>
<name>A0A9X4QVR7_9BACL</name>
<dbReference type="GO" id="GO:0003677">
    <property type="term" value="F:DNA binding"/>
    <property type="evidence" value="ECO:0007669"/>
    <property type="project" value="InterPro"/>
</dbReference>
<evidence type="ECO:0000313" key="3">
    <source>
        <dbReference type="EMBL" id="MDG0811737.1"/>
    </source>
</evidence>
<dbReference type="PANTHER" id="PTHR35010">
    <property type="entry name" value="BLL4672 PROTEIN-RELATED"/>
    <property type="match status" value="1"/>
</dbReference>
<evidence type="ECO:0000256" key="1">
    <source>
        <dbReference type="SAM" id="MobiDB-lite"/>
    </source>
</evidence>
<organism evidence="3 4">
    <name type="scientific">Cohnella rhizosphaerae</name>
    <dbReference type="NCBI Taxonomy" id="1457232"/>
    <lineage>
        <taxon>Bacteria</taxon>
        <taxon>Bacillati</taxon>
        <taxon>Bacillota</taxon>
        <taxon>Bacilli</taxon>
        <taxon>Bacillales</taxon>
        <taxon>Paenibacillaceae</taxon>
        <taxon>Cohnella</taxon>
    </lineage>
</organism>
<evidence type="ECO:0000313" key="4">
    <source>
        <dbReference type="Proteomes" id="UP001153404"/>
    </source>
</evidence>
<dbReference type="EMBL" id="JAPDIA010000007">
    <property type="protein sequence ID" value="MDG0811737.1"/>
    <property type="molecule type" value="Genomic_DNA"/>
</dbReference>
<accession>A0A9X4QVR7</accession>
<protein>
    <submittedName>
        <fullName evidence="3">Helix-turn-helix transcriptional regulator</fullName>
    </submittedName>
</protein>
<dbReference type="Gene3D" id="1.10.260.40">
    <property type="entry name" value="lambda repressor-like DNA-binding domains"/>
    <property type="match status" value="1"/>
</dbReference>
<proteinExistence type="predicted"/>
<reference evidence="3" key="1">
    <citation type="submission" date="2022-10" db="EMBL/GenBank/DDBJ databases">
        <title>Comparative genomic analysis of Cohnella hashimotonis sp. nov., isolated from the International Space Station.</title>
        <authorList>
            <person name="Simpson A."/>
            <person name="Venkateswaran K."/>
        </authorList>
    </citation>
    <scope>NUCLEOTIDE SEQUENCE</scope>
    <source>
        <strain evidence="3">DSM 28161</strain>
    </source>
</reference>
<sequence length="289" mass="32874">MEPANDQRQRELALFLKTRRARLSPEQVGLPSGGRRRTPGLRREEVALLAGVSADWYTWLEQARDIQASAQVLDSIAAALRLDATERRHLYLLALRQLPADPQPADEAVPRTLWRFLELQAPCPAIATDQRMDVVAWNRPACLIYGDYGAMSQRDRNTVWRTFTSPYMRELLREGWEPHARHRLAQFRAGYARFAGDPWWLAMIEDLNRISAEFREWWPAHDVLNGPEGTKRNYHPSAGLLVFEQAAFTVSNAPHLTAIVNMPSPEDDTASKLARLTNDSPPSKDELAE</sequence>
<dbReference type="InterPro" id="IPR010982">
    <property type="entry name" value="Lambda_DNA-bd_dom_sf"/>
</dbReference>
<dbReference type="InterPro" id="IPR041413">
    <property type="entry name" value="MLTR_LBD"/>
</dbReference>
<feature type="domain" description="HTH cro/C1-type" evidence="2">
    <location>
        <begin position="15"/>
        <end position="87"/>
    </location>
</feature>
<evidence type="ECO:0000259" key="2">
    <source>
        <dbReference type="SMART" id="SM00530"/>
    </source>
</evidence>
<dbReference type="AlphaFoldDB" id="A0A9X4QVR7"/>